<protein>
    <recommendedName>
        <fullName evidence="1">BSD domain-containing protein</fullName>
    </recommendedName>
</protein>
<proteinExistence type="predicted"/>
<keyword evidence="3" id="KW-1185">Reference proteome</keyword>
<feature type="domain" description="BSD" evidence="1">
    <location>
        <begin position="65"/>
        <end position="117"/>
    </location>
</feature>
<dbReference type="PANTHER" id="PTHR16019">
    <property type="entry name" value="SYNAPSE-ASSOCIATED PROTEIN"/>
    <property type="match status" value="1"/>
</dbReference>
<dbReference type="PANTHER" id="PTHR16019:SF6">
    <property type="entry name" value="SYNAPSE-ASSOCIATED PROTEIN 1"/>
    <property type="match status" value="1"/>
</dbReference>
<dbReference type="Gene3D" id="1.10.3970.10">
    <property type="entry name" value="BSD domain"/>
    <property type="match status" value="1"/>
</dbReference>
<accession>A0A1Y2FGI3</accession>
<dbReference type="EMBL" id="MCOG01000008">
    <property type="protein sequence ID" value="ORY82727.1"/>
    <property type="molecule type" value="Genomic_DNA"/>
</dbReference>
<evidence type="ECO:0000259" key="1">
    <source>
        <dbReference type="PROSITE" id="PS50858"/>
    </source>
</evidence>
<organism evidence="2 3">
    <name type="scientific">Neocallimastix californiae</name>
    <dbReference type="NCBI Taxonomy" id="1754190"/>
    <lineage>
        <taxon>Eukaryota</taxon>
        <taxon>Fungi</taxon>
        <taxon>Fungi incertae sedis</taxon>
        <taxon>Chytridiomycota</taxon>
        <taxon>Chytridiomycota incertae sedis</taxon>
        <taxon>Neocallimastigomycetes</taxon>
        <taxon>Neocallimastigales</taxon>
        <taxon>Neocallimastigaceae</taxon>
        <taxon>Neocallimastix</taxon>
    </lineage>
</organism>
<dbReference type="GO" id="GO:0038203">
    <property type="term" value="P:TORC2 signaling"/>
    <property type="evidence" value="ECO:0007669"/>
    <property type="project" value="TreeGrafter"/>
</dbReference>
<name>A0A1Y2FGI3_9FUNG</name>
<dbReference type="InterPro" id="IPR035925">
    <property type="entry name" value="BSD_dom_sf"/>
</dbReference>
<dbReference type="PROSITE" id="PS50858">
    <property type="entry name" value="BSD"/>
    <property type="match status" value="1"/>
</dbReference>
<dbReference type="OrthoDB" id="47923at2759"/>
<dbReference type="InterPro" id="IPR005607">
    <property type="entry name" value="BSD_dom"/>
</dbReference>
<dbReference type="SMART" id="SM00751">
    <property type="entry name" value="BSD"/>
    <property type="match status" value="1"/>
</dbReference>
<dbReference type="Pfam" id="PF03909">
    <property type="entry name" value="BSD"/>
    <property type="match status" value="1"/>
</dbReference>
<comment type="caution">
    <text evidence="2">The sequence shown here is derived from an EMBL/GenBank/DDBJ whole genome shotgun (WGS) entry which is preliminary data.</text>
</comment>
<dbReference type="SUPFAM" id="SSF140383">
    <property type="entry name" value="BSD domain-like"/>
    <property type="match status" value="1"/>
</dbReference>
<dbReference type="STRING" id="1754190.A0A1Y2FGI3"/>
<evidence type="ECO:0000313" key="2">
    <source>
        <dbReference type="EMBL" id="ORY82727.1"/>
    </source>
</evidence>
<dbReference type="GO" id="GO:0005634">
    <property type="term" value="C:nucleus"/>
    <property type="evidence" value="ECO:0007669"/>
    <property type="project" value="TreeGrafter"/>
</dbReference>
<dbReference type="GO" id="GO:0005794">
    <property type="term" value="C:Golgi apparatus"/>
    <property type="evidence" value="ECO:0007669"/>
    <property type="project" value="TreeGrafter"/>
</dbReference>
<sequence length="285" mass="32860">MTTIDEQAKNIVNEIKNEDNKSKKGQSLEEQFPYPWSDEIDEETVKNAIVALSLDNRNFLISPGENFDFNLNDNLHYAINLLKFDKRLETLRYNIVPKQIKEDEFWKNYFYRISLIKSGQDIKTLPDIFLPEEIPKAEEPEELKKKATEELFSTDVFDKDEEEELLKDFEKEIGDAIRLEDIKYETPNTTNDNVNTNPTSEKINTEEFNSSVNGDIDSLDAISTEELGTKIEIENDKPNQAAKTNNSTTNEAINIITKTDLESEDDLSIDETMKELENTLKKTTV</sequence>
<evidence type="ECO:0000313" key="3">
    <source>
        <dbReference type="Proteomes" id="UP000193920"/>
    </source>
</evidence>
<dbReference type="AlphaFoldDB" id="A0A1Y2FGI3"/>
<dbReference type="Proteomes" id="UP000193920">
    <property type="component" value="Unassembled WGS sequence"/>
</dbReference>
<reference evidence="2 3" key="1">
    <citation type="submission" date="2016-08" db="EMBL/GenBank/DDBJ databases">
        <title>A Parts List for Fungal Cellulosomes Revealed by Comparative Genomics.</title>
        <authorList>
            <consortium name="DOE Joint Genome Institute"/>
            <person name="Haitjema C.H."/>
            <person name="Gilmore S.P."/>
            <person name="Henske J.K."/>
            <person name="Solomon K.V."/>
            <person name="De Groot R."/>
            <person name="Kuo A."/>
            <person name="Mondo S.J."/>
            <person name="Salamov A.A."/>
            <person name="Labutti K."/>
            <person name="Zhao Z."/>
            <person name="Chiniquy J."/>
            <person name="Barry K."/>
            <person name="Brewer H.M."/>
            <person name="Purvine S.O."/>
            <person name="Wright A.T."/>
            <person name="Boxma B."/>
            <person name="Van Alen T."/>
            <person name="Hackstein J.H."/>
            <person name="Baker S.E."/>
            <person name="Grigoriev I.V."/>
            <person name="O'Malley M.A."/>
        </authorList>
    </citation>
    <scope>NUCLEOTIDE SEQUENCE [LARGE SCALE GENOMIC DNA]</scope>
    <source>
        <strain evidence="2 3">G1</strain>
    </source>
</reference>
<gene>
    <name evidence="2" type="ORF">LY90DRAFT_697388</name>
</gene>
<dbReference type="InterPro" id="IPR051494">
    <property type="entry name" value="BSD_domain-containing"/>
</dbReference>